<dbReference type="OrthoDB" id="6809574at2"/>
<dbReference type="GO" id="GO:0042918">
    <property type="term" value="P:alkanesulfonate transmembrane transport"/>
    <property type="evidence" value="ECO:0007669"/>
    <property type="project" value="TreeGrafter"/>
</dbReference>
<evidence type="ECO:0000313" key="7">
    <source>
        <dbReference type="Proteomes" id="UP000216857"/>
    </source>
</evidence>
<dbReference type="Gene3D" id="3.40.190.10">
    <property type="entry name" value="Periplasmic binding protein-like II"/>
    <property type="match status" value="2"/>
</dbReference>
<dbReference type="Proteomes" id="UP000216857">
    <property type="component" value="Unassembled WGS sequence"/>
</dbReference>
<evidence type="ECO:0000313" key="6">
    <source>
        <dbReference type="EMBL" id="OZI23243.1"/>
    </source>
</evidence>
<proteinExistence type="inferred from homology"/>
<dbReference type="InterPro" id="IPR015168">
    <property type="entry name" value="SsuA/THI5"/>
</dbReference>
<dbReference type="AlphaFoldDB" id="A0A261RG03"/>
<name>A0A261RG03_9BORD</name>
<comment type="subcellular location">
    <subcellularLocation>
        <location evidence="1">Periplasm</location>
    </subcellularLocation>
</comment>
<dbReference type="PANTHER" id="PTHR30024:SF47">
    <property type="entry name" value="TAURINE-BINDING PERIPLASMIC PROTEIN"/>
    <property type="match status" value="1"/>
</dbReference>
<evidence type="ECO:0000256" key="4">
    <source>
        <dbReference type="SAM" id="MobiDB-lite"/>
    </source>
</evidence>
<protein>
    <recommendedName>
        <fullName evidence="5">SsuA/THI5-like domain-containing protein</fullName>
    </recommendedName>
</protein>
<feature type="compositionally biased region" description="Basic residues" evidence="4">
    <location>
        <begin position="10"/>
        <end position="22"/>
    </location>
</feature>
<keyword evidence="7" id="KW-1185">Reference proteome</keyword>
<dbReference type="PANTHER" id="PTHR30024">
    <property type="entry name" value="ALIPHATIC SULFONATES-BINDING PROTEIN-RELATED"/>
    <property type="match status" value="1"/>
</dbReference>
<dbReference type="Pfam" id="PF09084">
    <property type="entry name" value="NMT1"/>
    <property type="match status" value="1"/>
</dbReference>
<accession>A0A261RG03</accession>
<feature type="domain" description="SsuA/THI5-like" evidence="5">
    <location>
        <begin position="100"/>
        <end position="312"/>
    </location>
</feature>
<organism evidence="6 7">
    <name type="scientific">Bordetella genomosp. 9</name>
    <dbReference type="NCBI Taxonomy" id="1416803"/>
    <lineage>
        <taxon>Bacteria</taxon>
        <taxon>Pseudomonadati</taxon>
        <taxon>Pseudomonadota</taxon>
        <taxon>Betaproteobacteria</taxon>
        <taxon>Burkholderiales</taxon>
        <taxon>Alcaligenaceae</taxon>
        <taxon>Bordetella</taxon>
    </lineage>
</organism>
<keyword evidence="3" id="KW-0732">Signal</keyword>
<dbReference type="EMBL" id="NEVJ01000002">
    <property type="protein sequence ID" value="OZI23243.1"/>
    <property type="molecule type" value="Genomic_DNA"/>
</dbReference>
<gene>
    <name evidence="6" type="ORF">CAL26_07180</name>
</gene>
<evidence type="ECO:0000256" key="2">
    <source>
        <dbReference type="ARBA" id="ARBA00010742"/>
    </source>
</evidence>
<feature type="region of interest" description="Disordered" evidence="4">
    <location>
        <begin position="1"/>
        <end position="33"/>
    </location>
</feature>
<evidence type="ECO:0000256" key="1">
    <source>
        <dbReference type="ARBA" id="ARBA00004418"/>
    </source>
</evidence>
<comment type="caution">
    <text evidence="6">The sequence shown here is derived from an EMBL/GenBank/DDBJ whole genome shotgun (WGS) entry which is preliminary data.</text>
</comment>
<dbReference type="GO" id="GO:0042597">
    <property type="term" value="C:periplasmic space"/>
    <property type="evidence" value="ECO:0007669"/>
    <property type="project" value="UniProtKB-SubCell"/>
</dbReference>
<dbReference type="SUPFAM" id="SSF53850">
    <property type="entry name" value="Periplasmic binding protein-like II"/>
    <property type="match status" value="1"/>
</dbReference>
<sequence>MPTVSSRWRPCGRGRTCGRRSTARPIWRAGGRSSRASCAPDAIRAGAARTITDKTEETMHRLSTPQALMRCAGAAVLALALQGAAQAEEIVVSNYGVSANGMPFAVAMAKGFFKQEGANVTGILTSAGGGTTLRNMLAGNAPYAEVNPNAVIAAAQQGADIKIVSDNVLTVAEFVWAVKKDSPIKSVRDLKGRKMGYTNPRSTSQALATLVLQSGGLKTEDVELVKTGGFGEGVAALDTGLVDATPIPEPLWSKYRDKYRAVAVAQDMLPPIANVIGIAAGSGVSPEREAFIKGVIRARRLAVEYMEKHPDESGDIVAQVYNLEPAVARAAVRNLVASRTSGVPYWGPGDIHMDGLKRAVDVQKMVGAIKGDVDLDKLIDTRYLPDDLKKVK</sequence>
<comment type="similarity">
    <text evidence="2">Belongs to the bacterial solute-binding protein SsuA/TauA family.</text>
</comment>
<evidence type="ECO:0000256" key="3">
    <source>
        <dbReference type="ARBA" id="ARBA00022729"/>
    </source>
</evidence>
<evidence type="ECO:0000259" key="5">
    <source>
        <dbReference type="Pfam" id="PF09084"/>
    </source>
</evidence>
<reference evidence="6" key="1">
    <citation type="submission" date="2017-05" db="EMBL/GenBank/DDBJ databases">
        <title>Complete and WGS of Bordetella genogroups.</title>
        <authorList>
            <person name="Spilker T."/>
            <person name="Lipuma J."/>
        </authorList>
    </citation>
    <scope>NUCLEOTIDE SEQUENCE</scope>
    <source>
        <strain evidence="6">AU21707</strain>
    </source>
</reference>